<gene>
    <name evidence="3 4 5 6" type="primary">LOC113913056</name>
</gene>
<dbReference type="Proteomes" id="UP000515165">
    <property type="component" value="Chromosome 14"/>
</dbReference>
<sequence length="277" mass="29808">MEDPEECQTDDLPSDRTEEGATPVPDVDAARNKNSAPEGVMERPSSKAEEETATLPQEEATGNGPSTYSKISHFLRTNLADAQSGAFSSSLVWRASLILGSCWEWRLGLSEKNCPVETYDPVLQSLEATSPDGLMDDLSLESEEAKGPFFTKVVALLEPDSDSLDSTCDLSLDSMDGEGPFFTKVALLKSKTDSLETVLEDLPVDSVEGEAPSVPKVVALLEPDSASPLLSAREEDSTDEEDSDGRSNIVPPSGCFPSINVEEKTKEAISQSEEKDL</sequence>
<accession>A0A6P9F3B4</accession>
<evidence type="ECO:0000313" key="2">
    <source>
        <dbReference type="Proteomes" id="UP000515165"/>
    </source>
</evidence>
<feature type="region of interest" description="Disordered" evidence="1">
    <location>
        <begin position="1"/>
        <end position="67"/>
    </location>
</feature>
<feature type="region of interest" description="Disordered" evidence="1">
    <location>
        <begin position="221"/>
        <end position="277"/>
    </location>
</feature>
<name>A0A6P9F3B4_ZALCA</name>
<dbReference type="GeneID" id="113913056"/>
<evidence type="ECO:0000313" key="4">
    <source>
        <dbReference type="RefSeq" id="XP_035579954.1"/>
    </source>
</evidence>
<evidence type="ECO:0000313" key="5">
    <source>
        <dbReference type="RefSeq" id="XP_035579955.1"/>
    </source>
</evidence>
<keyword evidence="2" id="KW-1185">Reference proteome</keyword>
<dbReference type="RefSeq" id="XP_035579955.1">
    <property type="nucleotide sequence ID" value="XM_035724062.1"/>
</dbReference>
<feature type="compositionally biased region" description="Basic and acidic residues" evidence="1">
    <location>
        <begin position="40"/>
        <end position="50"/>
    </location>
</feature>
<organism evidence="2 6">
    <name type="scientific">Zalophus californianus</name>
    <name type="common">California sealion</name>
    <dbReference type="NCBI Taxonomy" id="9704"/>
    <lineage>
        <taxon>Eukaryota</taxon>
        <taxon>Metazoa</taxon>
        <taxon>Chordata</taxon>
        <taxon>Craniata</taxon>
        <taxon>Vertebrata</taxon>
        <taxon>Euteleostomi</taxon>
        <taxon>Mammalia</taxon>
        <taxon>Eutheria</taxon>
        <taxon>Laurasiatheria</taxon>
        <taxon>Carnivora</taxon>
        <taxon>Caniformia</taxon>
        <taxon>Pinnipedia</taxon>
        <taxon>Otariidae</taxon>
        <taxon>Zalophus</taxon>
    </lineage>
</organism>
<reference evidence="3 4" key="1">
    <citation type="submission" date="2025-04" db="UniProtKB">
        <authorList>
            <consortium name="RefSeq"/>
        </authorList>
    </citation>
    <scope>IDENTIFICATION</scope>
    <source>
        <tissue evidence="3 4">Blood</tissue>
    </source>
</reference>
<dbReference type="KEGG" id="zca:113913056"/>
<proteinExistence type="predicted"/>
<evidence type="ECO:0000313" key="3">
    <source>
        <dbReference type="RefSeq" id="XP_035579953.1"/>
    </source>
</evidence>
<protein>
    <submittedName>
        <fullName evidence="3 4">Uncharacterized protein LOC113913056 isoform X1</fullName>
    </submittedName>
</protein>
<dbReference type="AlphaFoldDB" id="A0A6P9F3B4"/>
<dbReference type="RefSeq" id="XP_035579956.1">
    <property type="nucleotide sequence ID" value="XM_035724063.1"/>
</dbReference>
<evidence type="ECO:0000256" key="1">
    <source>
        <dbReference type="SAM" id="MobiDB-lite"/>
    </source>
</evidence>
<dbReference type="RefSeq" id="XP_035579953.1">
    <property type="nucleotide sequence ID" value="XM_035724060.1"/>
</dbReference>
<evidence type="ECO:0000313" key="6">
    <source>
        <dbReference type="RefSeq" id="XP_035579956.1"/>
    </source>
</evidence>
<feature type="compositionally biased region" description="Basic and acidic residues" evidence="1">
    <location>
        <begin position="261"/>
        <end position="277"/>
    </location>
</feature>
<dbReference type="RefSeq" id="XP_035579954.1">
    <property type="nucleotide sequence ID" value="XM_035724061.1"/>
</dbReference>